<proteinExistence type="predicted"/>
<keyword evidence="2" id="KW-0614">Plasmid</keyword>
<evidence type="ECO:0000313" key="2">
    <source>
        <dbReference type="EMBL" id="PPI86253.1"/>
    </source>
</evidence>
<dbReference type="EMBL" id="PDKU01000012">
    <property type="protein sequence ID" value="PPI86253.1"/>
    <property type="molecule type" value="Genomic_DNA"/>
</dbReference>
<geneLocation type="plasmid" evidence="3">
    <name>psoe4</name>
</geneLocation>
<dbReference type="Pfam" id="PF10134">
    <property type="entry name" value="RPA"/>
    <property type="match status" value="1"/>
</dbReference>
<comment type="caution">
    <text evidence="2">The sequence shown here is derived from an EMBL/GenBank/DDBJ whole genome shotgun (WGS) entry which is preliminary data.</text>
</comment>
<keyword evidence="3" id="KW-1185">Reference proteome</keyword>
<dbReference type="PROSITE" id="PS50172">
    <property type="entry name" value="BRCT"/>
    <property type="match status" value="1"/>
</dbReference>
<organism evidence="2 3">
    <name type="scientific">Candidatus Pantoea edessiphila</name>
    <dbReference type="NCBI Taxonomy" id="2044610"/>
    <lineage>
        <taxon>Bacteria</taxon>
        <taxon>Pseudomonadati</taxon>
        <taxon>Pseudomonadota</taxon>
        <taxon>Gammaproteobacteria</taxon>
        <taxon>Enterobacterales</taxon>
        <taxon>Erwiniaceae</taxon>
        <taxon>Pantoea</taxon>
    </lineage>
</organism>
<sequence>MSSMEHPFFALKGGDRSTRRYVSGDKTITVAPNAAYGMATVFDKDIWIYAISKLQESINVNKFTSKIILFTPYDFFISTNRTVSGRTYKELKKSLERLAGTRITTNILYSNKKQESVGFGLLDSWRIVEDKRGKIDIGMVEIVLPEWLYQALHKKQLLKISSDYFRIRKPIDRRIYEIARKHCGNQNEFIVSLAKLHVKVGSMSKQSEFKRMLKRLEKINYLPDYIILYDVKTDLVKFTNRNSIT</sequence>
<reference evidence="2 3" key="1">
    <citation type="journal article" date="2018" name="Genome Biol. Evol.">
        <title>Cladogenesis and Genomic Streamlining in Extracellular Endosymbionts of Tropical Stink Bugs.</title>
        <authorList>
            <person name="Otero-Bravo A."/>
            <person name="Goffredi S."/>
            <person name="Sabree Z.L."/>
        </authorList>
    </citation>
    <scope>NUCLEOTIDE SEQUENCE [LARGE SCALE GENOMIC DNA]</scope>
    <source>
        <strain evidence="2 3">SoEL</strain>
        <plasmid evidence="2">pSOE4</plasmid>
    </source>
</reference>
<dbReference type="OrthoDB" id="581589at2"/>
<dbReference type="InterPro" id="IPR001357">
    <property type="entry name" value="BRCT_dom"/>
</dbReference>
<gene>
    <name evidence="2" type="ORF">CRV10_03705</name>
</gene>
<dbReference type="Proteomes" id="UP000296144">
    <property type="component" value="Plasmid pSOE4"/>
</dbReference>
<dbReference type="InterPro" id="IPR018777">
    <property type="entry name" value="Replication_initiator_prot_A"/>
</dbReference>
<evidence type="ECO:0000313" key="3">
    <source>
        <dbReference type="Proteomes" id="UP000296144"/>
    </source>
</evidence>
<accession>A0A2P5SV68</accession>
<evidence type="ECO:0000259" key="1">
    <source>
        <dbReference type="PROSITE" id="PS50172"/>
    </source>
</evidence>
<dbReference type="AlphaFoldDB" id="A0A2P5SV68"/>
<name>A0A2P5SV68_9GAMM</name>
<protein>
    <submittedName>
        <fullName evidence="2">RepB family plasmid replication initiator protein</fullName>
    </submittedName>
</protein>
<feature type="domain" description="BRCT" evidence="1">
    <location>
        <begin position="65"/>
        <end position="165"/>
    </location>
</feature>